<keyword evidence="8" id="KW-0902">Two-component regulatory system</keyword>
<dbReference type="SMART" id="SM00388">
    <property type="entry name" value="HisKA"/>
    <property type="match status" value="1"/>
</dbReference>
<proteinExistence type="predicted"/>
<gene>
    <name evidence="10" type="ORF">B0H94_1076</name>
</gene>
<dbReference type="EC" id="2.7.13.3" evidence="2"/>
<dbReference type="PANTHER" id="PTHR43065:SF34">
    <property type="entry name" value="SPORULATION KINASE A"/>
    <property type="match status" value="1"/>
</dbReference>
<dbReference type="RefSeq" id="WP_106588654.1">
    <property type="nucleotide sequence ID" value="NZ_PYAV01000007.1"/>
</dbReference>
<keyword evidence="5" id="KW-0547">Nucleotide-binding</keyword>
<dbReference type="Proteomes" id="UP000242310">
    <property type="component" value="Unassembled WGS sequence"/>
</dbReference>
<accession>A0A2P8HFJ2</accession>
<comment type="caution">
    <text evidence="10">The sequence shown here is derived from an EMBL/GenBank/DDBJ whole genome shotgun (WGS) entry which is preliminary data.</text>
</comment>
<dbReference type="PANTHER" id="PTHR43065">
    <property type="entry name" value="SENSOR HISTIDINE KINASE"/>
    <property type="match status" value="1"/>
</dbReference>
<keyword evidence="4" id="KW-0808">Transferase</keyword>
<evidence type="ECO:0000256" key="3">
    <source>
        <dbReference type="ARBA" id="ARBA00022553"/>
    </source>
</evidence>
<organism evidence="10 11">
    <name type="scientific">Salsuginibacillus halophilus</name>
    <dbReference type="NCBI Taxonomy" id="517424"/>
    <lineage>
        <taxon>Bacteria</taxon>
        <taxon>Bacillati</taxon>
        <taxon>Bacillota</taxon>
        <taxon>Bacilli</taxon>
        <taxon>Bacillales</taxon>
        <taxon>Bacillaceae</taxon>
        <taxon>Salsuginibacillus</taxon>
    </lineage>
</organism>
<evidence type="ECO:0000256" key="6">
    <source>
        <dbReference type="ARBA" id="ARBA00022777"/>
    </source>
</evidence>
<dbReference type="InterPro" id="IPR036097">
    <property type="entry name" value="HisK_dim/P_sf"/>
</dbReference>
<protein>
    <recommendedName>
        <fullName evidence="2">histidine kinase</fullName>
        <ecNumber evidence="2">2.7.13.3</ecNumber>
    </recommendedName>
</protein>
<dbReference type="PRINTS" id="PR00344">
    <property type="entry name" value="BCTRLSENSOR"/>
</dbReference>
<dbReference type="InterPro" id="IPR036890">
    <property type="entry name" value="HATPase_C_sf"/>
</dbReference>
<evidence type="ECO:0000259" key="9">
    <source>
        <dbReference type="PROSITE" id="PS50109"/>
    </source>
</evidence>
<dbReference type="Gene3D" id="1.10.287.130">
    <property type="match status" value="1"/>
</dbReference>
<keyword evidence="3" id="KW-0597">Phosphoprotein</keyword>
<dbReference type="SMART" id="SM00387">
    <property type="entry name" value="HATPase_c"/>
    <property type="match status" value="1"/>
</dbReference>
<evidence type="ECO:0000256" key="2">
    <source>
        <dbReference type="ARBA" id="ARBA00012438"/>
    </source>
</evidence>
<dbReference type="AlphaFoldDB" id="A0A2P8HFJ2"/>
<sequence>MVNLTYKPELQDFSDTFMKLSEGAQLVLGHRGNLVSLNSEAKTLFKDAESWLETLENVRAGQLFLQDLYYDQRMKERTLVHHWCGRTFTLNYKGMYDAGHFVLQEAPAGPSERRTNWDAIMPGCRDFINEAYFPCMIIDHNHRVRHVNQAYKDRFEEFGALNDGGFSCSEASTGEQLTNLIKKAFEEEKFQHDVYEQGWTCIEMSAMYIRREKIVLVMFQDISSQKKYQELLTYKQQMESVSHLAAGVAHELRNPLSVIKGFLQLSQLTGNFDKYAGTIMSEIGRMNEIIENFLSMARQNAEPVILAPSKLFAPIDDILRSECMLQNIEYTSALYEGSRKALMNETMVKQVVLNLLRNACEAFPESQKKKHIHMNTYVKDDFYCIEFIDNGPGIPNETLAQLGEPFVTTKDKGTGIGIPLSKRIVEDHHGEFEIETQENEGTSVYAKFPLLP</sequence>
<dbReference type="InterPro" id="IPR005467">
    <property type="entry name" value="His_kinase_dom"/>
</dbReference>
<evidence type="ECO:0000256" key="8">
    <source>
        <dbReference type="ARBA" id="ARBA00023012"/>
    </source>
</evidence>
<comment type="catalytic activity">
    <reaction evidence="1">
        <text>ATP + protein L-histidine = ADP + protein N-phospho-L-histidine.</text>
        <dbReference type="EC" id="2.7.13.3"/>
    </reaction>
</comment>
<dbReference type="Pfam" id="PF02518">
    <property type="entry name" value="HATPase_c"/>
    <property type="match status" value="1"/>
</dbReference>
<dbReference type="PROSITE" id="PS50109">
    <property type="entry name" value="HIS_KIN"/>
    <property type="match status" value="1"/>
</dbReference>
<reference evidence="10 11" key="1">
    <citation type="submission" date="2018-03" db="EMBL/GenBank/DDBJ databases">
        <title>Genomic Encyclopedia of Type Strains, Phase III (KMG-III): the genomes of soil and plant-associated and newly described type strains.</title>
        <authorList>
            <person name="Whitman W."/>
        </authorList>
    </citation>
    <scope>NUCLEOTIDE SEQUENCE [LARGE SCALE GENOMIC DNA]</scope>
    <source>
        <strain evidence="10 11">CGMCC 1.07653</strain>
    </source>
</reference>
<evidence type="ECO:0000313" key="10">
    <source>
        <dbReference type="EMBL" id="PSL45002.1"/>
    </source>
</evidence>
<name>A0A2P8HFJ2_9BACI</name>
<dbReference type="GO" id="GO:0000155">
    <property type="term" value="F:phosphorelay sensor kinase activity"/>
    <property type="evidence" value="ECO:0007669"/>
    <property type="project" value="InterPro"/>
</dbReference>
<evidence type="ECO:0000256" key="1">
    <source>
        <dbReference type="ARBA" id="ARBA00000085"/>
    </source>
</evidence>
<dbReference type="InterPro" id="IPR003594">
    <property type="entry name" value="HATPase_dom"/>
</dbReference>
<dbReference type="Pfam" id="PF00512">
    <property type="entry name" value="HisKA"/>
    <property type="match status" value="1"/>
</dbReference>
<keyword evidence="11" id="KW-1185">Reference proteome</keyword>
<evidence type="ECO:0000256" key="4">
    <source>
        <dbReference type="ARBA" id="ARBA00022679"/>
    </source>
</evidence>
<dbReference type="GO" id="GO:0005524">
    <property type="term" value="F:ATP binding"/>
    <property type="evidence" value="ECO:0007669"/>
    <property type="project" value="UniProtKB-KW"/>
</dbReference>
<evidence type="ECO:0000313" key="11">
    <source>
        <dbReference type="Proteomes" id="UP000242310"/>
    </source>
</evidence>
<dbReference type="InterPro" id="IPR004358">
    <property type="entry name" value="Sig_transdc_His_kin-like_C"/>
</dbReference>
<feature type="domain" description="Histidine kinase" evidence="9">
    <location>
        <begin position="247"/>
        <end position="452"/>
    </location>
</feature>
<dbReference type="EMBL" id="PYAV01000007">
    <property type="protein sequence ID" value="PSL45002.1"/>
    <property type="molecule type" value="Genomic_DNA"/>
</dbReference>
<dbReference type="OrthoDB" id="9815750at2"/>
<evidence type="ECO:0000256" key="7">
    <source>
        <dbReference type="ARBA" id="ARBA00022840"/>
    </source>
</evidence>
<evidence type="ECO:0000256" key="5">
    <source>
        <dbReference type="ARBA" id="ARBA00022741"/>
    </source>
</evidence>
<dbReference type="InterPro" id="IPR003661">
    <property type="entry name" value="HisK_dim/P_dom"/>
</dbReference>
<dbReference type="SUPFAM" id="SSF55874">
    <property type="entry name" value="ATPase domain of HSP90 chaperone/DNA topoisomerase II/histidine kinase"/>
    <property type="match status" value="1"/>
</dbReference>
<dbReference type="SUPFAM" id="SSF47384">
    <property type="entry name" value="Homodimeric domain of signal transducing histidine kinase"/>
    <property type="match status" value="1"/>
</dbReference>
<dbReference type="CDD" id="cd00082">
    <property type="entry name" value="HisKA"/>
    <property type="match status" value="1"/>
</dbReference>
<dbReference type="Gene3D" id="3.30.565.10">
    <property type="entry name" value="Histidine kinase-like ATPase, C-terminal domain"/>
    <property type="match status" value="1"/>
</dbReference>
<keyword evidence="6" id="KW-0418">Kinase</keyword>
<keyword evidence="7" id="KW-0067">ATP-binding</keyword>